<dbReference type="GO" id="GO:0005509">
    <property type="term" value="F:calcium ion binding"/>
    <property type="evidence" value="ECO:0007669"/>
    <property type="project" value="InterPro"/>
</dbReference>
<evidence type="ECO:0000256" key="17">
    <source>
        <dbReference type="SAM" id="Phobius"/>
    </source>
</evidence>
<comment type="subcellular location">
    <subcellularLocation>
        <location evidence="1">Membrane</location>
        <topology evidence="1">Single-pass type I membrane protein</topology>
    </subcellularLocation>
</comment>
<keyword evidence="5 18" id="KW-0732">Signal</keyword>
<evidence type="ECO:0000256" key="6">
    <source>
        <dbReference type="ARBA" id="ARBA00022741"/>
    </source>
</evidence>
<evidence type="ECO:0000313" key="22">
    <source>
        <dbReference type="Proteomes" id="UP001187471"/>
    </source>
</evidence>
<dbReference type="InterPro" id="IPR008271">
    <property type="entry name" value="Ser/Thr_kinase_AS"/>
</dbReference>
<feature type="domain" description="Protein kinase" evidence="19">
    <location>
        <begin position="313"/>
        <end position="592"/>
    </location>
</feature>
<dbReference type="PROSITE" id="PS50011">
    <property type="entry name" value="PROTEIN_KINASE_DOM"/>
    <property type="match status" value="1"/>
</dbReference>
<dbReference type="Gene3D" id="2.10.25.10">
    <property type="entry name" value="Laminin"/>
    <property type="match status" value="1"/>
</dbReference>
<dbReference type="PANTHER" id="PTHR27005:SF515">
    <property type="entry name" value="WALL-ASSOCIATED RECEPTOR KINASE-LIKE 10-RELATED"/>
    <property type="match status" value="1"/>
</dbReference>
<keyword evidence="22" id="KW-1185">Reference proteome</keyword>
<dbReference type="Pfam" id="PF00069">
    <property type="entry name" value="Pkinase"/>
    <property type="match status" value="1"/>
</dbReference>
<dbReference type="Gene3D" id="1.10.510.10">
    <property type="entry name" value="Transferase(Phosphotransferase) domain 1"/>
    <property type="match status" value="1"/>
</dbReference>
<dbReference type="SMART" id="SM00181">
    <property type="entry name" value="EGF"/>
    <property type="match status" value="2"/>
</dbReference>
<dbReference type="InterPro" id="IPR045274">
    <property type="entry name" value="WAK-like"/>
</dbReference>
<dbReference type="PROSITE" id="PS01186">
    <property type="entry name" value="EGF_2"/>
    <property type="match status" value="1"/>
</dbReference>
<gene>
    <name evidence="21" type="ORF">RJ640_009800</name>
</gene>
<feature type="transmembrane region" description="Helical" evidence="17">
    <location>
        <begin position="237"/>
        <end position="259"/>
    </location>
</feature>
<keyword evidence="8" id="KW-0067">ATP-binding</keyword>
<dbReference type="EMBL" id="JAVXUO010002441">
    <property type="protein sequence ID" value="KAK2973170.1"/>
    <property type="molecule type" value="Genomic_DNA"/>
</dbReference>
<dbReference type="AlphaFoldDB" id="A0AA88U710"/>
<feature type="chain" id="PRO_5041678134" evidence="18">
    <location>
        <begin position="19"/>
        <end position="647"/>
    </location>
</feature>
<dbReference type="GO" id="GO:0005886">
    <property type="term" value="C:plasma membrane"/>
    <property type="evidence" value="ECO:0007669"/>
    <property type="project" value="TreeGrafter"/>
</dbReference>
<dbReference type="GO" id="GO:0005524">
    <property type="term" value="F:ATP binding"/>
    <property type="evidence" value="ECO:0007669"/>
    <property type="project" value="UniProtKB-KW"/>
</dbReference>
<dbReference type="GO" id="GO:0004674">
    <property type="term" value="F:protein serine/threonine kinase activity"/>
    <property type="evidence" value="ECO:0007669"/>
    <property type="project" value="UniProtKB-KW"/>
</dbReference>
<evidence type="ECO:0000256" key="13">
    <source>
        <dbReference type="ARBA" id="ARBA00047558"/>
    </source>
</evidence>
<dbReference type="SMART" id="SM00220">
    <property type="entry name" value="S_TKc"/>
    <property type="match status" value="1"/>
</dbReference>
<keyword evidence="6" id="KW-0547">Nucleotide-binding</keyword>
<proteinExistence type="predicted"/>
<dbReference type="FunFam" id="3.30.200.20:FF:000043">
    <property type="entry name" value="Wall-associated receptor kinase 2"/>
    <property type="match status" value="1"/>
</dbReference>
<evidence type="ECO:0000256" key="5">
    <source>
        <dbReference type="ARBA" id="ARBA00022729"/>
    </source>
</evidence>
<accession>A0AA88U710</accession>
<reference evidence="21" key="1">
    <citation type="submission" date="2022-12" db="EMBL/GenBank/DDBJ databases">
        <title>Draft genome assemblies for two species of Escallonia (Escalloniales).</title>
        <authorList>
            <person name="Chanderbali A."/>
            <person name="Dervinis C."/>
            <person name="Anghel I."/>
            <person name="Soltis D."/>
            <person name="Soltis P."/>
            <person name="Zapata F."/>
        </authorList>
    </citation>
    <scope>NUCLEOTIDE SEQUENCE</scope>
    <source>
        <strain evidence="21">UCBG92.1500</strain>
        <tissue evidence="21">Leaf</tissue>
    </source>
</reference>
<evidence type="ECO:0000256" key="16">
    <source>
        <dbReference type="SAM" id="MobiDB-lite"/>
    </source>
</evidence>
<organism evidence="21 22">
    <name type="scientific">Escallonia rubra</name>
    <dbReference type="NCBI Taxonomy" id="112253"/>
    <lineage>
        <taxon>Eukaryota</taxon>
        <taxon>Viridiplantae</taxon>
        <taxon>Streptophyta</taxon>
        <taxon>Embryophyta</taxon>
        <taxon>Tracheophyta</taxon>
        <taxon>Spermatophyta</taxon>
        <taxon>Magnoliopsida</taxon>
        <taxon>eudicotyledons</taxon>
        <taxon>Gunneridae</taxon>
        <taxon>Pentapetalae</taxon>
        <taxon>asterids</taxon>
        <taxon>campanulids</taxon>
        <taxon>Escalloniales</taxon>
        <taxon>Escalloniaceae</taxon>
        <taxon>Escallonia</taxon>
    </lineage>
</organism>
<dbReference type="CDD" id="cd00054">
    <property type="entry name" value="EGF_CA"/>
    <property type="match status" value="1"/>
</dbReference>
<dbReference type="InterPro" id="IPR000719">
    <property type="entry name" value="Prot_kinase_dom"/>
</dbReference>
<evidence type="ECO:0000256" key="8">
    <source>
        <dbReference type="ARBA" id="ARBA00022840"/>
    </source>
</evidence>
<comment type="caution">
    <text evidence="15">Lacks conserved residue(s) required for the propagation of feature annotation.</text>
</comment>
<dbReference type="InterPro" id="IPR000742">
    <property type="entry name" value="EGF"/>
</dbReference>
<feature type="region of interest" description="Disordered" evidence="16">
    <location>
        <begin position="593"/>
        <end position="647"/>
    </location>
</feature>
<dbReference type="InterPro" id="IPR000152">
    <property type="entry name" value="EGF-type_Asp/Asn_hydroxyl_site"/>
</dbReference>
<evidence type="ECO:0000313" key="21">
    <source>
        <dbReference type="EMBL" id="KAK2973170.1"/>
    </source>
</evidence>
<dbReference type="Gene3D" id="3.30.200.20">
    <property type="entry name" value="Phosphorylase Kinase, domain 1"/>
    <property type="match status" value="1"/>
</dbReference>
<evidence type="ECO:0000256" key="2">
    <source>
        <dbReference type="ARBA" id="ARBA00022527"/>
    </source>
</evidence>
<evidence type="ECO:0000256" key="3">
    <source>
        <dbReference type="ARBA" id="ARBA00022679"/>
    </source>
</evidence>
<keyword evidence="15" id="KW-0245">EGF-like domain</keyword>
<feature type="domain" description="EGF-like" evidence="20">
    <location>
        <begin position="195"/>
        <end position="228"/>
    </location>
</feature>
<dbReference type="PROSITE" id="PS00010">
    <property type="entry name" value="ASX_HYDROXYL"/>
    <property type="match status" value="1"/>
</dbReference>
<dbReference type="GO" id="GO:0030247">
    <property type="term" value="F:polysaccharide binding"/>
    <property type="evidence" value="ECO:0007669"/>
    <property type="project" value="InterPro"/>
</dbReference>
<evidence type="ECO:0000259" key="20">
    <source>
        <dbReference type="PROSITE" id="PS50026"/>
    </source>
</evidence>
<dbReference type="FunFam" id="1.10.510.10:FF:000084">
    <property type="entry name" value="Wall-associated receptor kinase 2"/>
    <property type="match status" value="1"/>
</dbReference>
<feature type="compositionally biased region" description="Basic and acidic residues" evidence="16">
    <location>
        <begin position="593"/>
        <end position="603"/>
    </location>
</feature>
<dbReference type="PROSITE" id="PS00108">
    <property type="entry name" value="PROTEIN_KINASE_ST"/>
    <property type="match status" value="1"/>
</dbReference>
<evidence type="ECO:0000259" key="19">
    <source>
        <dbReference type="PROSITE" id="PS50011"/>
    </source>
</evidence>
<dbReference type="InterPro" id="IPR011009">
    <property type="entry name" value="Kinase-like_dom_sf"/>
</dbReference>
<keyword evidence="10 17" id="KW-0472">Membrane</keyword>
<keyword evidence="2" id="KW-0723">Serine/threonine-protein kinase</keyword>
<dbReference type="Pfam" id="PF00008">
    <property type="entry name" value="EGF"/>
    <property type="match status" value="1"/>
</dbReference>
<protein>
    <submittedName>
        <fullName evidence="21">Uncharacterized protein</fullName>
    </submittedName>
</protein>
<dbReference type="SUPFAM" id="SSF56112">
    <property type="entry name" value="Protein kinase-like (PK-like)"/>
    <property type="match status" value="1"/>
</dbReference>
<evidence type="ECO:0000256" key="11">
    <source>
        <dbReference type="ARBA" id="ARBA00023157"/>
    </source>
</evidence>
<keyword evidence="9 17" id="KW-1133">Transmembrane helix</keyword>
<comment type="catalytic activity">
    <reaction evidence="14">
        <text>L-threonyl-[protein] + ATP = O-phospho-L-threonyl-[protein] + ADP + H(+)</text>
        <dbReference type="Rhea" id="RHEA:46608"/>
        <dbReference type="Rhea" id="RHEA-COMP:11060"/>
        <dbReference type="Rhea" id="RHEA-COMP:11605"/>
        <dbReference type="ChEBI" id="CHEBI:15378"/>
        <dbReference type="ChEBI" id="CHEBI:30013"/>
        <dbReference type="ChEBI" id="CHEBI:30616"/>
        <dbReference type="ChEBI" id="CHEBI:61977"/>
        <dbReference type="ChEBI" id="CHEBI:456216"/>
    </reaction>
</comment>
<evidence type="ECO:0000256" key="15">
    <source>
        <dbReference type="PROSITE-ProRule" id="PRU00076"/>
    </source>
</evidence>
<dbReference type="InterPro" id="IPR001881">
    <property type="entry name" value="EGF-like_Ca-bd_dom"/>
</dbReference>
<dbReference type="Pfam" id="PF13947">
    <property type="entry name" value="GUB_WAK_bind"/>
    <property type="match status" value="1"/>
</dbReference>
<dbReference type="InterPro" id="IPR025287">
    <property type="entry name" value="WAK_GUB"/>
</dbReference>
<keyword evidence="11" id="KW-1015">Disulfide bond</keyword>
<feature type="signal peptide" evidence="18">
    <location>
        <begin position="1"/>
        <end position="18"/>
    </location>
</feature>
<comment type="caution">
    <text evidence="21">The sequence shown here is derived from an EMBL/GenBank/DDBJ whole genome shotgun (WGS) entry which is preliminary data.</text>
</comment>
<evidence type="ECO:0000256" key="18">
    <source>
        <dbReference type="SAM" id="SignalP"/>
    </source>
</evidence>
<evidence type="ECO:0000256" key="14">
    <source>
        <dbReference type="ARBA" id="ARBA00047951"/>
    </source>
</evidence>
<evidence type="ECO:0000256" key="7">
    <source>
        <dbReference type="ARBA" id="ARBA00022777"/>
    </source>
</evidence>
<dbReference type="CDD" id="cd14066">
    <property type="entry name" value="STKc_IRAK"/>
    <property type="match status" value="1"/>
</dbReference>
<evidence type="ECO:0000256" key="12">
    <source>
        <dbReference type="ARBA" id="ARBA00023180"/>
    </source>
</evidence>
<keyword evidence="7" id="KW-0418">Kinase</keyword>
<keyword evidence="4 17" id="KW-0812">Transmembrane</keyword>
<evidence type="ECO:0000256" key="9">
    <source>
        <dbReference type="ARBA" id="ARBA00022989"/>
    </source>
</evidence>
<dbReference type="PROSITE" id="PS50026">
    <property type="entry name" value="EGF_3"/>
    <property type="match status" value="1"/>
</dbReference>
<evidence type="ECO:0000256" key="4">
    <source>
        <dbReference type="ARBA" id="ARBA00022692"/>
    </source>
</evidence>
<comment type="catalytic activity">
    <reaction evidence="13">
        <text>L-seryl-[protein] + ATP = O-phospho-L-seryl-[protein] + ADP + H(+)</text>
        <dbReference type="Rhea" id="RHEA:17989"/>
        <dbReference type="Rhea" id="RHEA-COMP:9863"/>
        <dbReference type="Rhea" id="RHEA-COMP:11604"/>
        <dbReference type="ChEBI" id="CHEBI:15378"/>
        <dbReference type="ChEBI" id="CHEBI:29999"/>
        <dbReference type="ChEBI" id="CHEBI:30616"/>
        <dbReference type="ChEBI" id="CHEBI:83421"/>
        <dbReference type="ChEBI" id="CHEBI:456216"/>
    </reaction>
</comment>
<evidence type="ECO:0000256" key="1">
    <source>
        <dbReference type="ARBA" id="ARBA00004479"/>
    </source>
</evidence>
<dbReference type="SMART" id="SM00179">
    <property type="entry name" value="EGF_CA"/>
    <property type="match status" value="1"/>
</dbReference>
<dbReference type="PANTHER" id="PTHR27005">
    <property type="entry name" value="WALL-ASSOCIATED RECEPTOR KINASE-LIKE 21"/>
    <property type="match status" value="1"/>
</dbReference>
<dbReference type="Proteomes" id="UP001187471">
    <property type="component" value="Unassembled WGS sequence"/>
</dbReference>
<keyword evidence="12" id="KW-0325">Glycoprotein</keyword>
<sequence length="647" mass="71777">MGVHGVAVIMLVFLFTKATVQVELQPALPVALPDCQDMCGNVSIPFPFGIGASCAANESFVIRCDNYSSNPAMPFIGNTDVEVVDISLSPPSVSVNNLFNFSSNGHSFFPDTFTQFLSVNVLYWTYKNPHCNETGVRSDEGYLYCGRKARCLNQTDCSCSNGYRGNPFLQDGCLDVDECLDARVYSEGGLGPVSRNVMCSRSGGTCVNTEGDYYCSCPSGYVGRYSCYKNKNSKARMAIIGTSSGLGALFVLVCLWWLYKIMRKRKKRQLKKKFFKRNGGLILQQQLSSGEEGNVEKTKVFTSKALEKATDNFNPNRVLGQGGQGTVYKGILPDGRIVAIKKSKIDDDEGKVEHFINEVVILSRISHQNVVKLHGCCLETEVPLLVYEFIPNGTLFEFIHDQNEELPLSCWDMRLRIATEVAGALSYLHSAAAIPIYHRDIKSANILLDEKYRSKVADFGTSRSISVDQTHLTTRVLGTWGYLDPEYLESSQLTDKSDVYSFGVVLIELLTGQKPISSTKSEEAQSLAAQFIMAMKETCLYDILDARIAKEGSKEEVLRVANLAKRCLNLNGRKRPTMKEVATELEDIKKWHGESDRRQHKEEEGEEVECAIEIEQMGTGDTASTSTKSFPNNSLSSSSDIQPLLFD</sequence>
<name>A0AA88U710_9ASTE</name>
<feature type="compositionally biased region" description="Low complexity" evidence="16">
    <location>
        <begin position="626"/>
        <end position="639"/>
    </location>
</feature>
<keyword evidence="3" id="KW-0808">Transferase</keyword>
<evidence type="ECO:0000256" key="10">
    <source>
        <dbReference type="ARBA" id="ARBA00023136"/>
    </source>
</evidence>
<dbReference type="GO" id="GO:0007166">
    <property type="term" value="P:cell surface receptor signaling pathway"/>
    <property type="evidence" value="ECO:0007669"/>
    <property type="project" value="InterPro"/>
</dbReference>